<keyword evidence="1" id="KW-0812">Transmembrane</keyword>
<evidence type="ECO:0000256" key="1">
    <source>
        <dbReference type="SAM" id="Phobius"/>
    </source>
</evidence>
<evidence type="ECO:0000259" key="2">
    <source>
        <dbReference type="PROSITE" id="PS51782"/>
    </source>
</evidence>
<dbReference type="CDD" id="cd00118">
    <property type="entry name" value="LysM"/>
    <property type="match status" value="1"/>
</dbReference>
<keyword evidence="1" id="KW-1133">Transmembrane helix</keyword>
<proteinExistence type="predicted"/>
<evidence type="ECO:0000313" key="3">
    <source>
        <dbReference type="EMBL" id="MBD2861090.1"/>
    </source>
</evidence>
<name>A0A927C4E7_9BACL</name>
<dbReference type="AlphaFoldDB" id="A0A927C4E7"/>
<dbReference type="EMBL" id="JACXJA010000005">
    <property type="protein sequence ID" value="MBD2861090.1"/>
    <property type="molecule type" value="Genomic_DNA"/>
</dbReference>
<dbReference type="Gene3D" id="3.10.350.10">
    <property type="entry name" value="LysM domain"/>
    <property type="match status" value="1"/>
</dbReference>
<dbReference type="SUPFAM" id="SSF54106">
    <property type="entry name" value="LysM domain"/>
    <property type="match status" value="1"/>
</dbReference>
<comment type="caution">
    <text evidence="3">The sequence shown here is derived from an EMBL/GenBank/DDBJ whole genome shotgun (WGS) entry which is preliminary data.</text>
</comment>
<dbReference type="Pfam" id="PF01476">
    <property type="entry name" value="LysM"/>
    <property type="match status" value="1"/>
</dbReference>
<dbReference type="PROSITE" id="PS51782">
    <property type="entry name" value="LYSM"/>
    <property type="match status" value="1"/>
</dbReference>
<dbReference type="RefSeq" id="WP_190924818.1">
    <property type="nucleotide sequence ID" value="NZ_JACXJA010000005.1"/>
</dbReference>
<keyword evidence="4" id="KW-1185">Reference proteome</keyword>
<dbReference type="Proteomes" id="UP000639396">
    <property type="component" value="Unassembled WGS sequence"/>
</dbReference>
<evidence type="ECO:0000313" key="4">
    <source>
        <dbReference type="Proteomes" id="UP000639396"/>
    </source>
</evidence>
<dbReference type="SMART" id="SM00257">
    <property type="entry name" value="LysM"/>
    <property type="match status" value="1"/>
</dbReference>
<accession>A0A927C4E7</accession>
<dbReference type="InterPro" id="IPR036779">
    <property type="entry name" value="LysM_dom_sf"/>
</dbReference>
<feature type="transmembrane region" description="Helical" evidence="1">
    <location>
        <begin position="39"/>
        <end position="59"/>
    </location>
</feature>
<dbReference type="InterPro" id="IPR018392">
    <property type="entry name" value="LysM"/>
</dbReference>
<reference evidence="3" key="1">
    <citation type="submission" date="2020-09" db="EMBL/GenBank/DDBJ databases">
        <title>A novel bacterium of genus Paenibacillus, isolated from South China Sea.</title>
        <authorList>
            <person name="Huang H."/>
            <person name="Mo K."/>
            <person name="Hu Y."/>
        </authorList>
    </citation>
    <scope>NUCLEOTIDE SEQUENCE</scope>
    <source>
        <strain evidence="3">IB182363</strain>
    </source>
</reference>
<protein>
    <submittedName>
        <fullName evidence="3">LysM peptidoglycan-binding domain-containing protein</fullName>
    </submittedName>
</protein>
<organism evidence="3 4">
    <name type="scientific">Paenibacillus oceani</name>
    <dbReference type="NCBI Taxonomy" id="2772510"/>
    <lineage>
        <taxon>Bacteria</taxon>
        <taxon>Bacillati</taxon>
        <taxon>Bacillota</taxon>
        <taxon>Bacilli</taxon>
        <taxon>Bacillales</taxon>
        <taxon>Paenibacillaceae</taxon>
        <taxon>Paenibacillus</taxon>
    </lineage>
</organism>
<keyword evidence="1" id="KW-0472">Membrane</keyword>
<sequence>MMSSTTFHRTVLHQGSYKSIWANPDSDANKKKASSGTRLRMAAAALVMLACFGLGALFLEWPGNNEVQAAAIQIKEEVTVVPGDTLWSIAGQHVRQGEDIRDYIRKVKTANGMTSSTLIPGQVLQLPQ</sequence>
<gene>
    <name evidence="3" type="ORF">IDH45_03695</name>
</gene>
<feature type="domain" description="LysM" evidence="2">
    <location>
        <begin position="76"/>
        <end position="126"/>
    </location>
</feature>